<evidence type="ECO:0000256" key="2">
    <source>
        <dbReference type="ARBA" id="ARBA00022741"/>
    </source>
</evidence>
<dbReference type="Pfam" id="PF00225">
    <property type="entry name" value="Kinesin"/>
    <property type="match status" value="1"/>
</dbReference>
<keyword evidence="13" id="KW-1185">Reference proteome</keyword>
<dbReference type="PROSITE" id="PS00411">
    <property type="entry name" value="KINESIN_MOTOR_1"/>
    <property type="match status" value="1"/>
</dbReference>
<dbReference type="PANTHER" id="PTHR47968:SF75">
    <property type="entry name" value="CENTROMERE-ASSOCIATED PROTEIN E"/>
    <property type="match status" value="1"/>
</dbReference>
<dbReference type="GO" id="GO:0140694">
    <property type="term" value="P:membraneless organelle assembly"/>
    <property type="evidence" value="ECO:0007669"/>
    <property type="project" value="UniProtKB-ARBA"/>
</dbReference>
<name>A0A3Q3BAD0_KRYMA</name>
<evidence type="ECO:0000313" key="12">
    <source>
        <dbReference type="Ensembl" id="ENSKMAP00000026753.1"/>
    </source>
</evidence>
<dbReference type="Ensembl" id="ENSKMAT00000027092.1">
    <property type="protein sequence ID" value="ENSKMAP00000026753.1"/>
    <property type="gene ID" value="ENSKMAG00000019846.1"/>
</dbReference>
<evidence type="ECO:0000256" key="6">
    <source>
        <dbReference type="ARBA" id="ARBA00023212"/>
    </source>
</evidence>
<dbReference type="GO" id="GO:0000280">
    <property type="term" value="P:nuclear division"/>
    <property type="evidence" value="ECO:0007669"/>
    <property type="project" value="UniProtKB-ARBA"/>
</dbReference>
<keyword evidence="6" id="KW-0206">Cytoskeleton</keyword>
<dbReference type="PROSITE" id="PS50067">
    <property type="entry name" value="KINESIN_MOTOR_2"/>
    <property type="match status" value="1"/>
</dbReference>
<dbReference type="GO" id="GO:0008608">
    <property type="term" value="P:attachment of spindle microtubules to kinetochore"/>
    <property type="evidence" value="ECO:0007669"/>
    <property type="project" value="UniProtKB-ARBA"/>
</dbReference>
<dbReference type="InterPro" id="IPR027640">
    <property type="entry name" value="Kinesin-like_fam"/>
</dbReference>
<proteinExistence type="inferred from homology"/>
<dbReference type="Gene3D" id="1.10.287.1490">
    <property type="match status" value="1"/>
</dbReference>
<keyword evidence="5 9" id="KW-0505">Motor protein</keyword>
<dbReference type="GO" id="GO:0000278">
    <property type="term" value="P:mitotic cell cycle"/>
    <property type="evidence" value="ECO:0007669"/>
    <property type="project" value="UniProtKB-ARBA"/>
</dbReference>
<comment type="subcellular location">
    <subcellularLocation>
        <location evidence="1">Cytoplasm</location>
        <location evidence="1">Cytoskeleton</location>
    </subcellularLocation>
</comment>
<dbReference type="CDD" id="cd01374">
    <property type="entry name" value="KISc_CENP_E"/>
    <property type="match status" value="1"/>
</dbReference>
<keyword evidence="6" id="KW-0963">Cytoplasm</keyword>
<dbReference type="SMART" id="SM00129">
    <property type="entry name" value="KISc"/>
    <property type="match status" value="1"/>
</dbReference>
<dbReference type="Proteomes" id="UP000264800">
    <property type="component" value="Unplaced"/>
</dbReference>
<feature type="binding site" evidence="9">
    <location>
        <begin position="92"/>
        <end position="99"/>
    </location>
    <ligand>
        <name>ATP</name>
        <dbReference type="ChEBI" id="CHEBI:30616"/>
    </ligand>
</feature>
<dbReference type="STRING" id="37003.ENSKMAP00000026753"/>
<dbReference type="GO" id="GO:0005874">
    <property type="term" value="C:microtubule"/>
    <property type="evidence" value="ECO:0007669"/>
    <property type="project" value="TreeGrafter"/>
</dbReference>
<keyword evidence="4 10" id="KW-0175">Coiled coil</keyword>
<feature type="coiled-coil region" evidence="10">
    <location>
        <begin position="354"/>
        <end position="409"/>
    </location>
</feature>
<dbReference type="GO" id="GO:0000779">
    <property type="term" value="C:condensed chromosome, centromeric region"/>
    <property type="evidence" value="ECO:0007669"/>
    <property type="project" value="UniProtKB-ARBA"/>
</dbReference>
<dbReference type="PRINTS" id="PR00380">
    <property type="entry name" value="KINESINHEAVY"/>
</dbReference>
<dbReference type="Gene3D" id="3.40.850.10">
    <property type="entry name" value="Kinesin motor domain"/>
    <property type="match status" value="1"/>
</dbReference>
<dbReference type="SUPFAM" id="SSF52540">
    <property type="entry name" value="P-loop containing nucleoside triphosphate hydrolases"/>
    <property type="match status" value="1"/>
</dbReference>
<reference evidence="12" key="1">
    <citation type="submission" date="2025-08" db="UniProtKB">
        <authorList>
            <consortium name="Ensembl"/>
        </authorList>
    </citation>
    <scope>IDENTIFICATION</scope>
</reference>
<sequence>MAEESAVKVCVRVRPIVAREELAASENEEPQLFWKADQKSVHQIDDGSSNKSFSFDRVFRAEETTSQVYQVIANPLVVSTVGGYNGTIFAYGQTSSGKTFTMMGTDHNPGVIPMAVEDVFKTIKFFPNKEFLLRVSYMEIYNETVTDLLVDSWKRKPLEVRETINKNVYVADLTEELVTSTSQVLAWIRKGEKNRQYAKTKMNQRSSRSHAIFRMILESRERSDPASGDNTDGAIIVSHLNLVDLAGSERASQTGAEGARFKEGCNINRSLFTLGQVIKKLTDENQKGFTNYRDSKLTRILQNSLGGNAKTVIICTITPFTLEETLSTLQFASTAKKMKNDPHVTEVSDDGALLKRYRNEIVDLKRRLQEVTSVTQTTETEKEVLSQLLQEKDQLQREQEDRIRNLTQLLVTSSNLVPAPRMPKRRVTWGGKMLRLARHSAGDDDGMSDLTFAEPFSRKGKAHNSCLTEIGEGDEFFDSPWGVPEEPSDDMDTSENFVTLRRINNSSTDFVSPDRVSELSKKVSDLKSQLEAEVQQKEEAINKTESLDGKVAELQLQLQAEAQQRAEAIEKMTAAEKKAADLERQLLQTEARQKEETAETAVTADKKVEDLERQVCIAESKQMRMEFAEIVQLCETLASEKDKMVAERDYLKQELGMFMEQIQNLEKENAVLSQELKEKNELNEFESLEANINEERENELKKEVSCLKTAIKSSEDQCLELQNKLQTLSEELKKKTEFAEELQKMSGKDLVQEVATLRRSLDDAEGVSRDTKKEWAFLRSENIALEELKVTLTAKQEKMEAEMNSLISQLETEKSRSKKMQSDLQKELNIVFDENTKLTTLLDGKVPQNLIDSVELGRTVAKLEKELTASREAEEALGAELEKLASFKMLPDQVENLTKQVCGLTEELQTVSDQRDELLSGRTRCERDAQQLRDLLQTSKEEMLKIQADLDVSAGREKELKQQCDDVTQQLDLLHSELERSEAERSQLVAFLEERDVKLKQLNEALERVQAEKKALQSEQSALVQSSAEEIKELLSTITSLRAEGDEYRMSLQARVDKATETDGLPQCLQQELQEQKQTEELEKLRAEKDALLSEMEASSQTHAEEVEMLQCRVASLREESDQLRETLEALREEKQQLRAELEDRIQELAQTQNKQAEMVTQELQADDEAQTQLQQEIGNLVKKLQSLEAERDSLLSEKEANHQTHTEEMEKLQCRVTSLSEERDQLQETLEALREKEEVRVEQEMQCEFQQQLTSEPQPLTDERETHRLQIERLEEELKEAKEEISQLKSDLQVNVKLSQELQGAQDEEEALQAGSAESPAEDVERLLSAVADLTAERDQLKVDLQENVEMMIENQDELRAALEKNREQKKQIKLLESEREQRINEHPNDVGSQLEELKGNMRTLTEELQKLRAEKDALLSEKEASSQTHTEEMERLQCRVASLREESDQLRETLEALREEKQQLRAELEDKIQEVAQTQNKQAGMVSQELQVDDEALTQLQQEAGESQTLLRSLQEELQEQNRKYSDMQRINQEEQALLEQKLTETKCCLQSIQEEFQTKSDLIKLYEQKEADYEQQVKILTEELANTRAERDALILEKEAENGPSQTEQLEKLRCRVTSLSDERDQLQETLEGLREEKKQLREELEDRMQMVKPQYEIMDESIGKVPKM</sequence>
<evidence type="ECO:0000313" key="13">
    <source>
        <dbReference type="Proteomes" id="UP000264800"/>
    </source>
</evidence>
<feature type="domain" description="Kinesin motor" evidence="11">
    <location>
        <begin position="6"/>
        <end position="338"/>
    </location>
</feature>
<feature type="coiled-coil region" evidence="10">
    <location>
        <begin position="516"/>
        <end position="614"/>
    </location>
</feature>
<keyword evidence="2 9" id="KW-0547">Nucleotide-binding</keyword>
<dbReference type="GO" id="GO:0007018">
    <property type="term" value="P:microtubule-based movement"/>
    <property type="evidence" value="ECO:0007669"/>
    <property type="project" value="InterPro"/>
</dbReference>
<dbReference type="GO" id="GO:0008017">
    <property type="term" value="F:microtubule binding"/>
    <property type="evidence" value="ECO:0007669"/>
    <property type="project" value="InterPro"/>
</dbReference>
<dbReference type="InterPro" id="IPR027417">
    <property type="entry name" value="P-loop_NTPase"/>
</dbReference>
<dbReference type="GO" id="GO:0007051">
    <property type="term" value="P:spindle organization"/>
    <property type="evidence" value="ECO:0007669"/>
    <property type="project" value="UniProtKB-ARBA"/>
</dbReference>
<evidence type="ECO:0000259" key="11">
    <source>
        <dbReference type="PROSITE" id="PS50067"/>
    </source>
</evidence>
<dbReference type="InterPro" id="IPR036961">
    <property type="entry name" value="Kinesin_motor_dom_sf"/>
</dbReference>
<protein>
    <recommendedName>
        <fullName evidence="7">Centromere-associated protein E</fullName>
    </recommendedName>
    <alternativeName>
        <fullName evidence="8">Centromere protein E</fullName>
    </alternativeName>
</protein>
<keyword evidence="3 9" id="KW-0067">ATP-binding</keyword>
<accession>A0A3Q3BAD0</accession>
<evidence type="ECO:0000256" key="7">
    <source>
        <dbReference type="ARBA" id="ARBA00070169"/>
    </source>
</evidence>
<comment type="similarity">
    <text evidence="9">Belongs to the TRAFAC class myosin-kinesin ATPase superfamily. Kinesin family.</text>
</comment>
<dbReference type="GO" id="GO:0005524">
    <property type="term" value="F:ATP binding"/>
    <property type="evidence" value="ECO:0007669"/>
    <property type="project" value="UniProtKB-UniRule"/>
</dbReference>
<dbReference type="InterPro" id="IPR019821">
    <property type="entry name" value="Kinesin_motor_CS"/>
</dbReference>
<evidence type="ECO:0000256" key="10">
    <source>
        <dbReference type="SAM" id="Coils"/>
    </source>
</evidence>
<feature type="coiled-coil region" evidence="10">
    <location>
        <begin position="785"/>
        <end position="827"/>
    </location>
</feature>
<dbReference type="PANTHER" id="PTHR47968">
    <property type="entry name" value="CENTROMERE PROTEIN E"/>
    <property type="match status" value="1"/>
</dbReference>
<evidence type="ECO:0000256" key="8">
    <source>
        <dbReference type="ARBA" id="ARBA00081766"/>
    </source>
</evidence>
<feature type="coiled-coil region" evidence="10">
    <location>
        <begin position="648"/>
        <end position="745"/>
    </location>
</feature>
<dbReference type="GO" id="GO:0030071">
    <property type="term" value="P:regulation of mitotic metaphase/anaphase transition"/>
    <property type="evidence" value="ECO:0007669"/>
    <property type="project" value="UniProtKB-ARBA"/>
</dbReference>
<dbReference type="GO" id="GO:0003777">
    <property type="term" value="F:microtubule motor activity"/>
    <property type="evidence" value="ECO:0007669"/>
    <property type="project" value="InterPro"/>
</dbReference>
<organism evidence="12 13">
    <name type="scientific">Kryptolebias marmoratus</name>
    <name type="common">Mangrove killifish</name>
    <name type="synonym">Rivulus marmoratus</name>
    <dbReference type="NCBI Taxonomy" id="37003"/>
    <lineage>
        <taxon>Eukaryota</taxon>
        <taxon>Metazoa</taxon>
        <taxon>Chordata</taxon>
        <taxon>Craniata</taxon>
        <taxon>Vertebrata</taxon>
        <taxon>Euteleostomi</taxon>
        <taxon>Actinopterygii</taxon>
        <taxon>Neopterygii</taxon>
        <taxon>Teleostei</taxon>
        <taxon>Neoteleostei</taxon>
        <taxon>Acanthomorphata</taxon>
        <taxon>Ovalentaria</taxon>
        <taxon>Atherinomorphae</taxon>
        <taxon>Cyprinodontiformes</taxon>
        <taxon>Rivulidae</taxon>
        <taxon>Kryptolebias</taxon>
    </lineage>
</organism>
<evidence type="ECO:0000256" key="3">
    <source>
        <dbReference type="ARBA" id="ARBA00022840"/>
    </source>
</evidence>
<dbReference type="FunFam" id="3.40.850.10:FF:000026">
    <property type="entry name" value="Centromere-associated protein E"/>
    <property type="match status" value="1"/>
</dbReference>
<feature type="coiled-coil region" evidence="10">
    <location>
        <begin position="1068"/>
        <end position="1654"/>
    </location>
</feature>
<evidence type="ECO:0000256" key="5">
    <source>
        <dbReference type="ARBA" id="ARBA00023175"/>
    </source>
</evidence>
<dbReference type="OMA" id="MHAAREK"/>
<evidence type="ECO:0000256" key="4">
    <source>
        <dbReference type="ARBA" id="ARBA00023054"/>
    </source>
</evidence>
<evidence type="ECO:0000256" key="1">
    <source>
        <dbReference type="ARBA" id="ARBA00004245"/>
    </source>
</evidence>
<reference evidence="12" key="2">
    <citation type="submission" date="2025-09" db="UniProtKB">
        <authorList>
            <consortium name="Ensembl"/>
        </authorList>
    </citation>
    <scope>IDENTIFICATION</scope>
</reference>
<dbReference type="GeneTree" id="ENSGT00940000160597"/>
<feature type="coiled-coil region" evidence="10">
    <location>
        <begin position="922"/>
        <end position="1044"/>
    </location>
</feature>
<dbReference type="InterPro" id="IPR001752">
    <property type="entry name" value="Kinesin_motor_dom"/>
</dbReference>
<dbReference type="GO" id="GO:0043515">
    <property type="term" value="F:kinetochore binding"/>
    <property type="evidence" value="ECO:0007669"/>
    <property type="project" value="UniProtKB-ARBA"/>
</dbReference>
<evidence type="ECO:0000256" key="9">
    <source>
        <dbReference type="PROSITE-ProRule" id="PRU00283"/>
    </source>
</evidence>